<evidence type="ECO:0000313" key="1">
    <source>
        <dbReference type="EMBL" id="KAG8575733.1"/>
    </source>
</evidence>
<keyword evidence="2" id="KW-1185">Reference proteome</keyword>
<sequence length="97" mass="11189">MGQESEKGRRVPLADEGRARKKSLVFFGIINVIKITKWKLSEVASLVHTINSRSLHFFYTRKQLFLCFFVLLGNCYQTYCKANHTTIEQKVSTMKSA</sequence>
<proteinExistence type="predicted"/>
<dbReference type="AlphaFoldDB" id="A0AAV7BT34"/>
<comment type="caution">
    <text evidence="1">The sequence shown here is derived from an EMBL/GenBank/DDBJ whole genome shotgun (WGS) entry which is preliminary data.</text>
</comment>
<organism evidence="1 2">
    <name type="scientific">Engystomops pustulosus</name>
    <name type="common">Tungara frog</name>
    <name type="synonym">Physalaemus pustulosus</name>
    <dbReference type="NCBI Taxonomy" id="76066"/>
    <lineage>
        <taxon>Eukaryota</taxon>
        <taxon>Metazoa</taxon>
        <taxon>Chordata</taxon>
        <taxon>Craniata</taxon>
        <taxon>Vertebrata</taxon>
        <taxon>Euteleostomi</taxon>
        <taxon>Amphibia</taxon>
        <taxon>Batrachia</taxon>
        <taxon>Anura</taxon>
        <taxon>Neobatrachia</taxon>
        <taxon>Hyloidea</taxon>
        <taxon>Leptodactylidae</taxon>
        <taxon>Leiuperinae</taxon>
        <taxon>Engystomops</taxon>
    </lineage>
</organism>
<dbReference type="Proteomes" id="UP000824782">
    <property type="component" value="Unassembled WGS sequence"/>
</dbReference>
<gene>
    <name evidence="1" type="ORF">GDO81_009655</name>
</gene>
<protein>
    <submittedName>
        <fullName evidence="1">Uncharacterized protein</fullName>
    </submittedName>
</protein>
<name>A0AAV7BT34_ENGPU</name>
<evidence type="ECO:0000313" key="2">
    <source>
        <dbReference type="Proteomes" id="UP000824782"/>
    </source>
</evidence>
<dbReference type="EMBL" id="WNYA01000004">
    <property type="protein sequence ID" value="KAG8575733.1"/>
    <property type="molecule type" value="Genomic_DNA"/>
</dbReference>
<reference evidence="1" key="1">
    <citation type="thesis" date="2020" institute="ProQuest LLC" country="789 East Eisenhower Parkway, Ann Arbor, MI, USA">
        <title>Comparative Genomics and Chromosome Evolution.</title>
        <authorList>
            <person name="Mudd A.B."/>
        </authorList>
    </citation>
    <scope>NUCLEOTIDE SEQUENCE</scope>
    <source>
        <strain evidence="1">237g6f4</strain>
        <tissue evidence="1">Blood</tissue>
    </source>
</reference>
<accession>A0AAV7BT34</accession>